<evidence type="ECO:0000256" key="1">
    <source>
        <dbReference type="ARBA" id="ARBA00009986"/>
    </source>
</evidence>
<dbReference type="PANTHER" id="PTHR11699">
    <property type="entry name" value="ALDEHYDE DEHYDROGENASE-RELATED"/>
    <property type="match status" value="1"/>
</dbReference>
<comment type="similarity">
    <text evidence="1 4">Belongs to the aldehyde dehydrogenase family.</text>
</comment>
<dbReference type="Pfam" id="PF00171">
    <property type="entry name" value="Aldedh"/>
    <property type="match status" value="1"/>
</dbReference>
<dbReference type="SUPFAM" id="SSF53720">
    <property type="entry name" value="ALDH-like"/>
    <property type="match status" value="1"/>
</dbReference>
<proteinExistence type="inferred from homology"/>
<name>A0A159ZUD7_PSEFL</name>
<dbReference type="AlphaFoldDB" id="A0A159ZUD7"/>
<sequence length="502" mass="53408">MNSQVERSALDAISAKARHFIESSKGHYINGHWLRAGATFEIIDPATELPLGELDEADADIVGLAVDAARSAFEDRSAWRTMGPSERERILHKLADELEADSDVLADLIAAELGLPRGAALAFEVAKVIDVFRYYAGFPSKLTGDTIEIDPAMDDAEFFAYTTHEPVGVVGAILPWNAPLLVGSWKIAPALAAGCTLVVKPAEDVSLVILRLAELASKAGLPDGVLNVVTGRGAVTGQALIEHTGIDKFAFTGSTDIGKRIYKAAADRLVRVSLELGGKNPVIVLADADVKAIAPALCMAAFANSGQICVSGSKVMAHASIANELLGAMASFAKTLVPGSPFDPETVIGPVCSKKQFDRVMAYIRQGETEGNVIIGQRQSTSPGFYINPTIITDLPAQSKLLSEEIFGPVITVETWTDEQNVIDLTNRSAYGLCATIWGSNHGHIQRLAKRLRTGTVFINSPAFPPANIPTGGFRQSGVGRDLGKKGLEGFLEPKSVIARIN</sequence>
<dbReference type="RefSeq" id="WP_063321767.1">
    <property type="nucleotide sequence ID" value="NZ_CP015225.1"/>
</dbReference>
<reference evidence="6 7" key="2">
    <citation type="journal article" date="2018" name="Nature">
        <title>Mutant phenotypes for thousands of bacterial genes of unknown function.</title>
        <authorList>
            <person name="Price M.N."/>
            <person name="Wetmore K.M."/>
            <person name="Waters R.J."/>
            <person name="Callaghan M."/>
            <person name="Ray J."/>
            <person name="Liu H."/>
            <person name="Kuehl J.V."/>
            <person name="Melnyk R.A."/>
            <person name="Lamson J.S."/>
            <person name="Suh Y."/>
            <person name="Carlson H.K."/>
            <person name="Esquivel Z."/>
            <person name="Sadeeshkumar H."/>
            <person name="Chakraborty R."/>
            <person name="Zane G.M."/>
            <person name="Rubin B.E."/>
            <person name="Wall J.D."/>
            <person name="Visel A."/>
            <person name="Bristow J."/>
            <person name="Blow M.J."/>
            <person name="Arkin A.P."/>
            <person name="Deutschbauer A.M."/>
        </authorList>
    </citation>
    <scope>NUCLEOTIDE SEQUENCE [LARGE SCALE GENOMIC DNA]</scope>
    <source>
        <strain evidence="6 7">FW300-N2E2</strain>
    </source>
</reference>
<dbReference type="FunFam" id="3.40.605.10:FF:000007">
    <property type="entry name" value="NAD/NADP-dependent betaine aldehyde dehydrogenase"/>
    <property type="match status" value="1"/>
</dbReference>
<evidence type="ECO:0000313" key="6">
    <source>
        <dbReference type="EMBL" id="AMZ71205.1"/>
    </source>
</evidence>
<dbReference type="InterPro" id="IPR029510">
    <property type="entry name" value="Ald_DH_CS_GLU"/>
</dbReference>
<feature type="domain" description="Aldehyde dehydrogenase" evidence="5">
    <location>
        <begin position="38"/>
        <end position="497"/>
    </location>
</feature>
<keyword evidence="2 4" id="KW-0560">Oxidoreductase</keyword>
<dbReference type="InterPro" id="IPR016161">
    <property type="entry name" value="Ald_DH/histidinol_DH"/>
</dbReference>
<reference evidence="7" key="1">
    <citation type="submission" date="2016-04" db="EMBL/GenBank/DDBJ databases">
        <authorList>
            <person name="Ray J."/>
            <person name="Price M."/>
            <person name="Deutschbauer A."/>
        </authorList>
    </citation>
    <scope>NUCLEOTIDE SEQUENCE [LARGE SCALE GENOMIC DNA]</scope>
    <source>
        <strain evidence="7">FW300-N2E2</strain>
    </source>
</reference>
<dbReference type="EMBL" id="CP015225">
    <property type="protein sequence ID" value="AMZ71205.1"/>
    <property type="molecule type" value="Genomic_DNA"/>
</dbReference>
<evidence type="ECO:0000256" key="4">
    <source>
        <dbReference type="RuleBase" id="RU003345"/>
    </source>
</evidence>
<accession>A0A159ZUD7</accession>
<dbReference type="PROSITE" id="PS00687">
    <property type="entry name" value="ALDEHYDE_DEHYDR_GLU"/>
    <property type="match status" value="1"/>
</dbReference>
<protein>
    <recommendedName>
        <fullName evidence="5">Aldehyde dehydrogenase domain-containing protein</fullName>
    </recommendedName>
</protein>
<gene>
    <name evidence="6" type="ORF">TK06_08845</name>
</gene>
<evidence type="ECO:0000256" key="3">
    <source>
        <dbReference type="PROSITE-ProRule" id="PRU10007"/>
    </source>
</evidence>
<dbReference type="GO" id="GO:0016620">
    <property type="term" value="F:oxidoreductase activity, acting on the aldehyde or oxo group of donors, NAD or NADP as acceptor"/>
    <property type="evidence" value="ECO:0007669"/>
    <property type="project" value="InterPro"/>
</dbReference>
<dbReference type="InterPro" id="IPR016163">
    <property type="entry name" value="Ald_DH_C"/>
</dbReference>
<dbReference type="InterPro" id="IPR016162">
    <property type="entry name" value="Ald_DH_N"/>
</dbReference>
<organism evidence="6 7">
    <name type="scientific">Pseudomonas fluorescens</name>
    <dbReference type="NCBI Taxonomy" id="294"/>
    <lineage>
        <taxon>Bacteria</taxon>
        <taxon>Pseudomonadati</taxon>
        <taxon>Pseudomonadota</taxon>
        <taxon>Gammaproteobacteria</taxon>
        <taxon>Pseudomonadales</taxon>
        <taxon>Pseudomonadaceae</taxon>
        <taxon>Pseudomonas</taxon>
    </lineage>
</organism>
<evidence type="ECO:0000256" key="2">
    <source>
        <dbReference type="ARBA" id="ARBA00023002"/>
    </source>
</evidence>
<evidence type="ECO:0000259" key="5">
    <source>
        <dbReference type="Pfam" id="PF00171"/>
    </source>
</evidence>
<dbReference type="Gene3D" id="3.40.309.10">
    <property type="entry name" value="Aldehyde Dehydrogenase, Chain A, domain 2"/>
    <property type="match status" value="1"/>
</dbReference>
<dbReference type="Proteomes" id="UP000076083">
    <property type="component" value="Chromosome"/>
</dbReference>
<evidence type="ECO:0000313" key="7">
    <source>
        <dbReference type="Proteomes" id="UP000076083"/>
    </source>
</evidence>
<feature type="active site" evidence="3">
    <location>
        <position position="275"/>
    </location>
</feature>
<dbReference type="Gene3D" id="3.40.605.10">
    <property type="entry name" value="Aldehyde Dehydrogenase, Chain A, domain 1"/>
    <property type="match status" value="1"/>
</dbReference>
<dbReference type="InterPro" id="IPR015590">
    <property type="entry name" value="Aldehyde_DH_dom"/>
</dbReference>